<gene>
    <name evidence="5" type="ORF">PSQ90_01575</name>
</gene>
<dbReference type="InterPro" id="IPR036291">
    <property type="entry name" value="NAD(P)-bd_dom_sf"/>
</dbReference>
<dbReference type="SUPFAM" id="SSF51735">
    <property type="entry name" value="NAD(P)-binding Rossmann-fold domains"/>
    <property type="match status" value="1"/>
</dbReference>
<evidence type="ECO:0000313" key="5">
    <source>
        <dbReference type="EMBL" id="WDR06176.1"/>
    </source>
</evidence>
<evidence type="ECO:0000313" key="6">
    <source>
        <dbReference type="Proteomes" id="UP001222118"/>
    </source>
</evidence>
<keyword evidence="2" id="KW-0560">Oxidoreductase</keyword>
<reference evidence="5 6" key="1">
    <citation type="submission" date="2023-02" db="EMBL/GenBank/DDBJ databases">
        <title>Devosia chondri sp. nov., isolated from the phycosphere of marine algae.</title>
        <authorList>
            <person name="Kim J.M."/>
            <person name="Lee J.K."/>
            <person name="Choi B.J."/>
            <person name="Bayburt H."/>
            <person name="Jeon C.O."/>
        </authorList>
    </citation>
    <scope>NUCLEOTIDE SEQUENCE [LARGE SCALE GENOMIC DNA]</scope>
    <source>
        <strain evidence="5 6">G2-5</strain>
    </source>
</reference>
<dbReference type="PANTHER" id="PTHR43103">
    <property type="entry name" value="NUCLEOSIDE-DIPHOSPHATE-SUGAR EPIMERASE"/>
    <property type="match status" value="1"/>
</dbReference>
<comment type="similarity">
    <text evidence="1">Belongs to the NAD(P)-dependent epimerase/dehydratase family.</text>
</comment>
<evidence type="ECO:0000259" key="4">
    <source>
        <dbReference type="Pfam" id="PF01370"/>
    </source>
</evidence>
<keyword evidence="6" id="KW-1185">Reference proteome</keyword>
<proteinExistence type="inferred from homology"/>
<name>A0ABY7YXX6_9HYPH</name>
<evidence type="ECO:0000256" key="1">
    <source>
        <dbReference type="ARBA" id="ARBA00007637"/>
    </source>
</evidence>
<dbReference type="Gene3D" id="3.40.50.720">
    <property type="entry name" value="NAD(P)-binding Rossmann-like Domain"/>
    <property type="match status" value="1"/>
</dbReference>
<dbReference type="EMBL" id="CP118247">
    <property type="protein sequence ID" value="WDR06176.1"/>
    <property type="molecule type" value="Genomic_DNA"/>
</dbReference>
<protein>
    <submittedName>
        <fullName evidence="5">NAD(P)-dependent oxidoreductase</fullName>
    </submittedName>
</protein>
<accession>A0ABY7YXX6</accession>
<dbReference type="RefSeq" id="WP_282211690.1">
    <property type="nucleotide sequence ID" value="NZ_CP118247.1"/>
</dbReference>
<sequence length="287" mass="31625">MKIALTGASGRVGRRIAAMALEQGHSLVCIDQQPAHPSLKHEGVRFIQAEMADYDALVEAFAGCDALIHMAAIPSPGRHPDHVIHNNNVVGSYNALRAAAEHGIMRICQASSVNAIGHAFSRHARYDYFPLDEAHPNYNEEPYSLSKWICEQQADSFVRRYEEMRIASMRFHYVVPERSVAAEFYPVDSPVPYTHLWAWTHQDAAADACMRSLVAPFDGHEVFYIVAPITTVDAPSLKLAAEHFPNVPIHADLPDNRSFFSSAKAEKILGWNHDAAIGQSNGSAAAV</sequence>
<evidence type="ECO:0000256" key="3">
    <source>
        <dbReference type="ARBA" id="ARBA00023027"/>
    </source>
</evidence>
<dbReference type="Pfam" id="PF01370">
    <property type="entry name" value="Epimerase"/>
    <property type="match status" value="1"/>
</dbReference>
<evidence type="ECO:0000256" key="2">
    <source>
        <dbReference type="ARBA" id="ARBA00023002"/>
    </source>
</evidence>
<keyword evidence="3" id="KW-0520">NAD</keyword>
<dbReference type="InterPro" id="IPR001509">
    <property type="entry name" value="Epimerase_deHydtase"/>
</dbReference>
<feature type="domain" description="NAD-dependent epimerase/dehydratase" evidence="4">
    <location>
        <begin position="3"/>
        <end position="174"/>
    </location>
</feature>
<dbReference type="Proteomes" id="UP001222118">
    <property type="component" value="Chromosome"/>
</dbReference>
<organism evidence="5 6">
    <name type="scientific">Devosia rhodophyticola</name>
    <dbReference type="NCBI Taxonomy" id="3026423"/>
    <lineage>
        <taxon>Bacteria</taxon>
        <taxon>Pseudomonadati</taxon>
        <taxon>Pseudomonadota</taxon>
        <taxon>Alphaproteobacteria</taxon>
        <taxon>Hyphomicrobiales</taxon>
        <taxon>Devosiaceae</taxon>
        <taxon>Devosia</taxon>
    </lineage>
</organism>
<dbReference type="PANTHER" id="PTHR43103:SF5">
    <property type="entry name" value="4-EPIMERASE, PUTATIVE (AFU_ORTHOLOGUE AFUA_7G00360)-RELATED"/>
    <property type="match status" value="1"/>
</dbReference>